<accession>A0ABS8G651</accession>
<dbReference type="RefSeq" id="WP_229156607.1">
    <property type="nucleotide sequence ID" value="NZ_JAJEWP010000001.1"/>
</dbReference>
<evidence type="ECO:0000313" key="1">
    <source>
        <dbReference type="EMBL" id="MCC2614686.1"/>
    </source>
</evidence>
<evidence type="ECO:0008006" key="3">
    <source>
        <dbReference type="Google" id="ProtNLM"/>
    </source>
</evidence>
<gene>
    <name evidence="1" type="ORF">LJ739_00340</name>
</gene>
<protein>
    <recommendedName>
        <fullName evidence="3">Lipoprotein</fullName>
    </recommendedName>
</protein>
<sequence length="136" mass="15812">MTVRLLGCLVMLLSACSSSSKRSLETQDDLIMLHDSPDTPAFIFTLRWFIPLQDFAARQGNVPWYRWDALQTNLSLRHSIDNQTKLQLEEYTVSQLRDALRDQDACPHGYEITTTRWFERSIELRGRCNARPPEQP</sequence>
<name>A0ABS8G651_9ALTE</name>
<dbReference type="Proteomes" id="UP001520878">
    <property type="component" value="Unassembled WGS sequence"/>
</dbReference>
<proteinExistence type="predicted"/>
<organism evidence="1 2">
    <name type="scientific">Fluctibacter halophilus</name>
    <dbReference type="NCBI Taxonomy" id="226011"/>
    <lineage>
        <taxon>Bacteria</taxon>
        <taxon>Pseudomonadati</taxon>
        <taxon>Pseudomonadota</taxon>
        <taxon>Gammaproteobacteria</taxon>
        <taxon>Alteromonadales</taxon>
        <taxon>Alteromonadaceae</taxon>
        <taxon>Fluctibacter</taxon>
    </lineage>
</organism>
<reference evidence="1 2" key="1">
    <citation type="submission" date="2021-10" db="EMBL/GenBank/DDBJ databases">
        <title>Draft genome of Aestuariibacter halophilus JC2043.</title>
        <authorList>
            <person name="Emsley S.A."/>
            <person name="Pfannmuller K.M."/>
            <person name="Ushijima B."/>
            <person name="Saw J.H."/>
            <person name="Videau P."/>
        </authorList>
    </citation>
    <scope>NUCLEOTIDE SEQUENCE [LARGE SCALE GENOMIC DNA]</scope>
    <source>
        <strain evidence="1 2">JC2043</strain>
    </source>
</reference>
<evidence type="ECO:0000313" key="2">
    <source>
        <dbReference type="Proteomes" id="UP001520878"/>
    </source>
</evidence>
<keyword evidence="2" id="KW-1185">Reference proteome</keyword>
<comment type="caution">
    <text evidence="1">The sequence shown here is derived from an EMBL/GenBank/DDBJ whole genome shotgun (WGS) entry which is preliminary data.</text>
</comment>
<dbReference type="EMBL" id="JAJEWP010000001">
    <property type="protein sequence ID" value="MCC2614686.1"/>
    <property type="molecule type" value="Genomic_DNA"/>
</dbReference>
<dbReference type="PROSITE" id="PS51257">
    <property type="entry name" value="PROKAR_LIPOPROTEIN"/>
    <property type="match status" value="1"/>
</dbReference>